<accession>A0A2J7TD57</accession>
<dbReference type="AlphaFoldDB" id="A0A2J7TD57"/>
<evidence type="ECO:0000256" key="5">
    <source>
        <dbReference type="ARBA" id="ARBA00037066"/>
    </source>
</evidence>
<feature type="domain" description="ABC transporter" evidence="6">
    <location>
        <begin position="6"/>
        <end position="247"/>
    </location>
</feature>
<evidence type="ECO:0000313" key="8">
    <source>
        <dbReference type="Proteomes" id="UP000236286"/>
    </source>
</evidence>
<dbReference type="OrthoDB" id="9810077at2"/>
<dbReference type="InterPro" id="IPR003439">
    <property type="entry name" value="ABC_transporter-like_ATP-bd"/>
</dbReference>
<reference evidence="7 8" key="1">
    <citation type="submission" date="2017-10" db="EMBL/GenBank/DDBJ databases">
        <title>Genome announcement of Methylocella silvestris TVC from permafrost.</title>
        <authorList>
            <person name="Wang J."/>
            <person name="Geng K."/>
            <person name="Ul-Haque F."/>
            <person name="Crombie A.T."/>
            <person name="Street L.E."/>
            <person name="Wookey P.A."/>
            <person name="Murrell J.C."/>
            <person name="Pratscher J."/>
        </authorList>
    </citation>
    <scope>NUCLEOTIDE SEQUENCE [LARGE SCALE GENOMIC DNA]</scope>
    <source>
        <strain evidence="7 8">TVC</strain>
    </source>
</reference>
<keyword evidence="1" id="KW-0813">Transport</keyword>
<dbReference type="GO" id="GO:0016887">
    <property type="term" value="F:ATP hydrolysis activity"/>
    <property type="evidence" value="ECO:0007669"/>
    <property type="project" value="InterPro"/>
</dbReference>
<sequence length="272" mass="28187">MTDAILTAESLTYRAGSSVLIADASLELAGGRMTIVIGPNGAGKSTLLKLLTGELRASDGGVILLGGNLAAFQPWRLACIRAVMPQSGAVSLPFTVREVAGLGVDGVGRSLSRGEKSALIGRALETADVSHLASRLIGTLSGGERQRVHFARVLGQLAAGRTVAERQILFLDEPTANLDLRHQLDLLDAAARLAGEGVAVVAVIHDLNLAAAYADDLIVLNNGKIAARGAPAKVMTDALMSEVFRLDVKVGAPPPGNIPFIVPSRRAAAPQI</sequence>
<dbReference type="EMBL" id="PDZR01000026">
    <property type="protein sequence ID" value="PNG24683.1"/>
    <property type="molecule type" value="Genomic_DNA"/>
</dbReference>
<dbReference type="Gene3D" id="3.40.50.300">
    <property type="entry name" value="P-loop containing nucleotide triphosphate hydrolases"/>
    <property type="match status" value="1"/>
</dbReference>
<dbReference type="Proteomes" id="UP000236286">
    <property type="component" value="Unassembled WGS sequence"/>
</dbReference>
<dbReference type="CDD" id="cd03214">
    <property type="entry name" value="ABC_Iron-Siderophores_B12_Hemin"/>
    <property type="match status" value="1"/>
</dbReference>
<dbReference type="NCBIfam" id="NF010068">
    <property type="entry name" value="PRK13548.1"/>
    <property type="match status" value="1"/>
</dbReference>
<comment type="function">
    <text evidence="5">Part of the ABC transporter complex HmuTUV involved in hemin import. Responsible for energy coupling to the transport system.</text>
</comment>
<keyword evidence="4" id="KW-1278">Translocase</keyword>
<protein>
    <submittedName>
        <fullName evidence="7">Heme ABC transporter ATP-binding protein</fullName>
    </submittedName>
</protein>
<keyword evidence="3 7" id="KW-0067">ATP-binding</keyword>
<proteinExistence type="predicted"/>
<dbReference type="PROSITE" id="PS50893">
    <property type="entry name" value="ABC_TRANSPORTER_2"/>
    <property type="match status" value="1"/>
</dbReference>
<dbReference type="SUPFAM" id="SSF52540">
    <property type="entry name" value="P-loop containing nucleoside triphosphate hydrolases"/>
    <property type="match status" value="1"/>
</dbReference>
<dbReference type="SMART" id="SM00382">
    <property type="entry name" value="AAA"/>
    <property type="match status" value="1"/>
</dbReference>
<dbReference type="RefSeq" id="WP_102844988.1">
    <property type="nucleotide sequence ID" value="NZ_PDZR01000026.1"/>
</dbReference>
<dbReference type="InterPro" id="IPR003593">
    <property type="entry name" value="AAA+_ATPase"/>
</dbReference>
<organism evidence="7 8">
    <name type="scientific">Methylocella silvestris</name>
    <dbReference type="NCBI Taxonomy" id="199596"/>
    <lineage>
        <taxon>Bacteria</taxon>
        <taxon>Pseudomonadati</taxon>
        <taxon>Pseudomonadota</taxon>
        <taxon>Alphaproteobacteria</taxon>
        <taxon>Hyphomicrobiales</taxon>
        <taxon>Beijerinckiaceae</taxon>
        <taxon>Methylocella</taxon>
    </lineage>
</organism>
<evidence type="ECO:0000313" key="7">
    <source>
        <dbReference type="EMBL" id="PNG24683.1"/>
    </source>
</evidence>
<evidence type="ECO:0000256" key="2">
    <source>
        <dbReference type="ARBA" id="ARBA00022741"/>
    </source>
</evidence>
<comment type="caution">
    <text evidence="7">The sequence shown here is derived from an EMBL/GenBank/DDBJ whole genome shotgun (WGS) entry which is preliminary data.</text>
</comment>
<evidence type="ECO:0000256" key="3">
    <source>
        <dbReference type="ARBA" id="ARBA00022840"/>
    </source>
</evidence>
<evidence type="ECO:0000256" key="4">
    <source>
        <dbReference type="ARBA" id="ARBA00022967"/>
    </source>
</evidence>
<evidence type="ECO:0000256" key="1">
    <source>
        <dbReference type="ARBA" id="ARBA00022448"/>
    </source>
</evidence>
<dbReference type="InterPro" id="IPR027417">
    <property type="entry name" value="P-loop_NTPase"/>
</dbReference>
<dbReference type="GO" id="GO:0005524">
    <property type="term" value="F:ATP binding"/>
    <property type="evidence" value="ECO:0007669"/>
    <property type="project" value="UniProtKB-KW"/>
</dbReference>
<dbReference type="PANTHER" id="PTHR42794:SF1">
    <property type="entry name" value="HEMIN IMPORT ATP-BINDING PROTEIN HMUV"/>
    <property type="match status" value="1"/>
</dbReference>
<dbReference type="Pfam" id="PF00005">
    <property type="entry name" value="ABC_tran"/>
    <property type="match status" value="1"/>
</dbReference>
<name>A0A2J7TD57_METSI</name>
<evidence type="ECO:0000259" key="6">
    <source>
        <dbReference type="PROSITE" id="PS50893"/>
    </source>
</evidence>
<keyword evidence="2" id="KW-0547">Nucleotide-binding</keyword>
<dbReference type="PANTHER" id="PTHR42794">
    <property type="entry name" value="HEMIN IMPORT ATP-BINDING PROTEIN HMUV"/>
    <property type="match status" value="1"/>
</dbReference>
<gene>
    <name evidence="7" type="ORF">CR492_17315</name>
</gene>